<reference evidence="1 2" key="2">
    <citation type="journal article" date="2017" name="Int. J. Syst. Evol. Microbiol.">
        <title>Mycobacterium stephanolepidis sp. nov., a rapidly growing species related to Mycobacterium chelonae, isolated from marine teleost fish, Stephanolepis cirrhifer.</title>
        <authorList>
            <person name="Fukano H."/>
            <person name="Wada S."/>
            <person name="Kurata O."/>
            <person name="Katayama K."/>
            <person name="Fujiwara N."/>
            <person name="Hoshino Y."/>
        </authorList>
    </citation>
    <scope>NUCLEOTIDE SEQUENCE [LARGE SCALE GENOMIC DNA]</scope>
    <source>
        <strain evidence="1 2">NJB0901</strain>
    </source>
</reference>
<name>A0A1Z4EZP4_9MYCO</name>
<dbReference type="EMBL" id="AP018165">
    <property type="protein sequence ID" value="BAX98436.1"/>
    <property type="molecule type" value="Genomic_DNA"/>
</dbReference>
<gene>
    <name evidence="1" type="ORF">MSTE_03131</name>
</gene>
<keyword evidence="2" id="KW-1185">Reference proteome</keyword>
<dbReference type="AlphaFoldDB" id="A0A1Z4EZP4"/>
<proteinExistence type="predicted"/>
<accession>A0A1Z4EZP4</accession>
<evidence type="ECO:0000313" key="1">
    <source>
        <dbReference type="EMBL" id="BAX98436.1"/>
    </source>
</evidence>
<protein>
    <submittedName>
        <fullName evidence="1">Uncharacterized protein</fullName>
    </submittedName>
</protein>
<dbReference type="KEGG" id="mste:MSTE_03131"/>
<evidence type="ECO:0000313" key="2">
    <source>
        <dbReference type="Proteomes" id="UP000217954"/>
    </source>
</evidence>
<sequence>MITVFIIAKYGRHPADWHADVEWEDERLSRRLRNEPGRRPGVRRRMRV</sequence>
<dbReference type="Proteomes" id="UP000217954">
    <property type="component" value="Chromosome"/>
</dbReference>
<reference evidence="2" key="1">
    <citation type="journal article" date="2017" name="Genome Announc.">
        <title>Complete Genome Sequence of Mycobacterium stephanolepidis.</title>
        <authorList>
            <person name="Fukano H."/>
            <person name="Yoshida M."/>
            <person name="Katayama Y."/>
            <person name="Omatsu T."/>
            <person name="Mizutani T."/>
            <person name="Kurata O."/>
            <person name="Wada S."/>
            <person name="Hoshino Y."/>
        </authorList>
    </citation>
    <scope>NUCLEOTIDE SEQUENCE [LARGE SCALE GENOMIC DNA]</scope>
    <source>
        <strain evidence="2">NJB0901</strain>
    </source>
</reference>
<organism evidence="1 2">
    <name type="scientific">[Mycobacterium] stephanolepidis</name>
    <dbReference type="NCBI Taxonomy" id="1520670"/>
    <lineage>
        <taxon>Bacteria</taxon>
        <taxon>Bacillati</taxon>
        <taxon>Actinomycetota</taxon>
        <taxon>Actinomycetes</taxon>
        <taxon>Mycobacteriales</taxon>
        <taxon>Mycobacteriaceae</taxon>
        <taxon>Mycobacteroides</taxon>
    </lineage>
</organism>